<dbReference type="Gene3D" id="3.40.50.1820">
    <property type="entry name" value="alpha/beta hydrolase"/>
    <property type="match status" value="1"/>
</dbReference>
<dbReference type="Proteomes" id="UP000469558">
    <property type="component" value="Unassembled WGS sequence"/>
</dbReference>
<name>A0A8T9C6K5_9HELO</name>
<gene>
    <name evidence="6" type="ORF">LSUE1_G004034</name>
</gene>
<keyword evidence="2 6" id="KW-0378">Hydrolase</keyword>
<dbReference type="GO" id="GO:0016787">
    <property type="term" value="F:hydrolase activity"/>
    <property type="evidence" value="ECO:0007669"/>
    <property type="project" value="UniProtKB-KW"/>
</dbReference>
<reference evidence="6 7" key="1">
    <citation type="submission" date="2018-05" db="EMBL/GenBank/DDBJ databases">
        <title>Genome sequencing and assembly of the regulated plant pathogen Lachnellula willkommii and related sister species for the development of diagnostic species identification markers.</title>
        <authorList>
            <person name="Giroux E."/>
            <person name="Bilodeau G."/>
        </authorList>
    </citation>
    <scope>NUCLEOTIDE SEQUENCE [LARGE SCALE GENOMIC DNA]</scope>
    <source>
        <strain evidence="6 7">CBS 268.59</strain>
    </source>
</reference>
<keyword evidence="3" id="KW-0732">Signal</keyword>
<dbReference type="SUPFAM" id="SSF53474">
    <property type="entry name" value="alpha/beta-Hydrolases"/>
    <property type="match status" value="1"/>
</dbReference>
<keyword evidence="7" id="KW-1185">Reference proteome</keyword>
<accession>A0A8T9C6K5</accession>
<evidence type="ECO:0000313" key="6">
    <source>
        <dbReference type="EMBL" id="TVY81281.1"/>
    </source>
</evidence>
<proteinExistence type="inferred from homology"/>
<evidence type="ECO:0000256" key="1">
    <source>
        <dbReference type="ARBA" id="ARBA00010088"/>
    </source>
</evidence>
<dbReference type="Pfam" id="PF08386">
    <property type="entry name" value="Abhydrolase_4"/>
    <property type="match status" value="1"/>
</dbReference>
<evidence type="ECO:0000256" key="3">
    <source>
        <dbReference type="SAM" id="SignalP"/>
    </source>
</evidence>
<sequence length="572" mass="62980">MFNEHKNRNGLVSLFKTMACSTLIAACLASESQAPLNFNAVSKLKWEGCGELNNHTLECSRLDVPMDHFSKSSNKTFSIPVVRMLGKNVTGDNHILLNPGGPGGSGVDFLKRGGEKINKIVGEGFHLLSFDPRGVGGSIPQAICYLSDAQRAQSFANTPWDLEFEAGEMYTKAENKAKACQDTMGEYGLYVNTPQTASDMNSILDAIVQEKMYYWGFSYGTTLGQTYAQMFPERVHRLIIDGVTNLDEWYNSFYFQESLSDTDRIFFGFVDECFKAKDACPMNSIKGQSFKSSADLKSYIDDFLKNLEEEPIPVYVNNTNYGSVTRRKLAANGIFSSLYRPSPAWPFLAEALASLLNGNNTPAYNAYSDNWVAAVLGDETNTFVVANDNLKSGAMAPAHGIKQIQNYSMARPVVSNLVSKYDGSDLFEWAAWSIPTTHTFRPQYHPEFPRFKTAEPILVLSTTWDPVCPLVSAKKAHNSFEGAGLVEQKSYGHCSISMPSLCTAKHVHRYFNDGVLPEAGAKCDIDAEYFPAKGKSSVSTLSAEDEELLTALRDLANEDLISPMGPGGRVGV</sequence>
<dbReference type="PANTHER" id="PTHR43248">
    <property type="entry name" value="2-SUCCINYL-6-HYDROXY-2,4-CYCLOHEXADIENE-1-CARBOXYLATE SYNTHASE"/>
    <property type="match status" value="1"/>
</dbReference>
<feature type="domain" description="Peptidase S33 tripeptidyl aminopeptidase-like C-terminal" evidence="5">
    <location>
        <begin position="443"/>
        <end position="523"/>
    </location>
</feature>
<feature type="chain" id="PRO_5035932850" evidence="3">
    <location>
        <begin position="30"/>
        <end position="572"/>
    </location>
</feature>
<dbReference type="InterPro" id="IPR051601">
    <property type="entry name" value="Serine_prot/Carboxylest_S33"/>
</dbReference>
<comment type="caution">
    <text evidence="6">The sequence shown here is derived from an EMBL/GenBank/DDBJ whole genome shotgun (WGS) entry which is preliminary data.</text>
</comment>
<evidence type="ECO:0000313" key="7">
    <source>
        <dbReference type="Proteomes" id="UP000469558"/>
    </source>
</evidence>
<evidence type="ECO:0000259" key="4">
    <source>
        <dbReference type="Pfam" id="PF00561"/>
    </source>
</evidence>
<dbReference type="Pfam" id="PF00561">
    <property type="entry name" value="Abhydrolase_1"/>
    <property type="match status" value="1"/>
</dbReference>
<dbReference type="InterPro" id="IPR013595">
    <property type="entry name" value="Pept_S33_TAP-like_C"/>
</dbReference>
<dbReference type="InterPro" id="IPR000073">
    <property type="entry name" value="AB_hydrolase_1"/>
</dbReference>
<evidence type="ECO:0000259" key="5">
    <source>
        <dbReference type="Pfam" id="PF08386"/>
    </source>
</evidence>
<dbReference type="InterPro" id="IPR029058">
    <property type="entry name" value="AB_hydrolase_fold"/>
</dbReference>
<dbReference type="OrthoDB" id="425534at2759"/>
<comment type="similarity">
    <text evidence="1">Belongs to the peptidase S33 family.</text>
</comment>
<dbReference type="PANTHER" id="PTHR43248:SF25">
    <property type="entry name" value="AB HYDROLASE-1 DOMAIN-CONTAINING PROTEIN-RELATED"/>
    <property type="match status" value="1"/>
</dbReference>
<organism evidence="6 7">
    <name type="scientific">Lachnellula suecica</name>
    <dbReference type="NCBI Taxonomy" id="602035"/>
    <lineage>
        <taxon>Eukaryota</taxon>
        <taxon>Fungi</taxon>
        <taxon>Dikarya</taxon>
        <taxon>Ascomycota</taxon>
        <taxon>Pezizomycotina</taxon>
        <taxon>Leotiomycetes</taxon>
        <taxon>Helotiales</taxon>
        <taxon>Lachnaceae</taxon>
        <taxon>Lachnellula</taxon>
    </lineage>
</organism>
<dbReference type="PROSITE" id="PS51257">
    <property type="entry name" value="PROKAR_LIPOPROTEIN"/>
    <property type="match status" value="1"/>
</dbReference>
<evidence type="ECO:0000256" key="2">
    <source>
        <dbReference type="ARBA" id="ARBA00022801"/>
    </source>
</evidence>
<dbReference type="EMBL" id="QGMK01000508">
    <property type="protein sequence ID" value="TVY81281.1"/>
    <property type="molecule type" value="Genomic_DNA"/>
</dbReference>
<dbReference type="AlphaFoldDB" id="A0A8T9C6K5"/>
<protein>
    <submittedName>
        <fullName evidence="6">Putative hydrolase</fullName>
    </submittedName>
</protein>
<feature type="signal peptide" evidence="3">
    <location>
        <begin position="1"/>
        <end position="29"/>
    </location>
</feature>
<feature type="domain" description="AB hydrolase-1" evidence="4">
    <location>
        <begin position="93"/>
        <end position="243"/>
    </location>
</feature>